<dbReference type="AlphaFoldDB" id="A0A5N5K758"/>
<proteinExistence type="predicted"/>
<sequence length="130" mass="14836">MTSGLGAEWAVEDRSRKKKERVGSYCGGAWPVDQMEPFFVEMRGFGISLSVVSYNSLINKYCSRKDIGKAFGEDDGWRMGDAQSWVFLFSLLKKHKRVKMDLSLRNDMVVKDSGSRTSVSDELFEWLCCK</sequence>
<accession>A0A5N5K758</accession>
<dbReference type="InterPro" id="IPR011990">
    <property type="entry name" value="TPR-like_helical_dom_sf"/>
</dbReference>
<protein>
    <submittedName>
        <fullName evidence="1">Uncharacterized protein</fullName>
    </submittedName>
</protein>
<gene>
    <name evidence="1" type="ORF">DKX38_021186</name>
</gene>
<comment type="caution">
    <text evidence="1">The sequence shown here is derived from an EMBL/GenBank/DDBJ whole genome shotgun (WGS) entry which is preliminary data.</text>
</comment>
<evidence type="ECO:0000313" key="2">
    <source>
        <dbReference type="Proteomes" id="UP000326939"/>
    </source>
</evidence>
<keyword evidence="2" id="KW-1185">Reference proteome</keyword>
<name>A0A5N5K758_9ROSI</name>
<evidence type="ECO:0000313" key="1">
    <source>
        <dbReference type="EMBL" id="KAB5527339.1"/>
    </source>
</evidence>
<dbReference type="EMBL" id="VDCV01000014">
    <property type="protein sequence ID" value="KAB5527339.1"/>
    <property type="molecule type" value="Genomic_DNA"/>
</dbReference>
<dbReference type="Proteomes" id="UP000326939">
    <property type="component" value="Chromosome 14"/>
</dbReference>
<dbReference type="Gene3D" id="1.25.40.10">
    <property type="entry name" value="Tetratricopeptide repeat domain"/>
    <property type="match status" value="1"/>
</dbReference>
<organism evidence="1 2">
    <name type="scientific">Salix brachista</name>
    <dbReference type="NCBI Taxonomy" id="2182728"/>
    <lineage>
        <taxon>Eukaryota</taxon>
        <taxon>Viridiplantae</taxon>
        <taxon>Streptophyta</taxon>
        <taxon>Embryophyta</taxon>
        <taxon>Tracheophyta</taxon>
        <taxon>Spermatophyta</taxon>
        <taxon>Magnoliopsida</taxon>
        <taxon>eudicotyledons</taxon>
        <taxon>Gunneridae</taxon>
        <taxon>Pentapetalae</taxon>
        <taxon>rosids</taxon>
        <taxon>fabids</taxon>
        <taxon>Malpighiales</taxon>
        <taxon>Salicaceae</taxon>
        <taxon>Saliceae</taxon>
        <taxon>Salix</taxon>
    </lineage>
</organism>
<reference evidence="2" key="1">
    <citation type="journal article" date="2019" name="Gigascience">
        <title>De novo genome assembly of the endangered Acer yangbiense, a plant species with extremely small populations endemic to Yunnan Province, China.</title>
        <authorList>
            <person name="Yang J."/>
            <person name="Wariss H.M."/>
            <person name="Tao L."/>
            <person name="Zhang R."/>
            <person name="Yun Q."/>
            <person name="Hollingsworth P."/>
            <person name="Dao Z."/>
            <person name="Luo G."/>
            <person name="Guo H."/>
            <person name="Ma Y."/>
            <person name="Sun W."/>
        </authorList>
    </citation>
    <scope>NUCLEOTIDE SEQUENCE [LARGE SCALE GENOMIC DNA]</scope>
    <source>
        <strain evidence="2">cv. br00</strain>
    </source>
</reference>